<keyword evidence="3" id="KW-1185">Reference proteome</keyword>
<evidence type="ECO:0000313" key="3">
    <source>
        <dbReference type="Proteomes" id="UP001328107"/>
    </source>
</evidence>
<feature type="non-terminal residue" evidence="2">
    <location>
        <position position="1"/>
    </location>
</feature>
<gene>
    <name evidence="2" type="ORF">PMAYCL1PPCAC_19687</name>
</gene>
<evidence type="ECO:0000313" key="2">
    <source>
        <dbReference type="EMBL" id="GMR49492.1"/>
    </source>
</evidence>
<evidence type="ECO:0000256" key="1">
    <source>
        <dbReference type="SAM" id="MobiDB-lite"/>
    </source>
</evidence>
<dbReference type="AlphaFoldDB" id="A0AAN5CSR2"/>
<reference evidence="3" key="1">
    <citation type="submission" date="2022-10" db="EMBL/GenBank/DDBJ databases">
        <title>Genome assembly of Pristionchus species.</title>
        <authorList>
            <person name="Yoshida K."/>
            <person name="Sommer R.J."/>
        </authorList>
    </citation>
    <scope>NUCLEOTIDE SEQUENCE [LARGE SCALE GENOMIC DNA]</scope>
    <source>
        <strain evidence="3">RS5460</strain>
    </source>
</reference>
<dbReference type="Proteomes" id="UP001328107">
    <property type="component" value="Unassembled WGS sequence"/>
</dbReference>
<dbReference type="EMBL" id="BTRK01000004">
    <property type="protein sequence ID" value="GMR49492.1"/>
    <property type="molecule type" value="Genomic_DNA"/>
</dbReference>
<feature type="non-terminal residue" evidence="2">
    <location>
        <position position="141"/>
    </location>
</feature>
<feature type="compositionally biased region" description="Polar residues" evidence="1">
    <location>
        <begin position="48"/>
        <end position="63"/>
    </location>
</feature>
<feature type="region of interest" description="Disordered" evidence="1">
    <location>
        <begin position="38"/>
        <end position="83"/>
    </location>
</feature>
<feature type="compositionally biased region" description="Polar residues" evidence="1">
    <location>
        <begin position="72"/>
        <end position="83"/>
    </location>
</feature>
<organism evidence="2 3">
    <name type="scientific">Pristionchus mayeri</name>
    <dbReference type="NCBI Taxonomy" id="1317129"/>
    <lineage>
        <taxon>Eukaryota</taxon>
        <taxon>Metazoa</taxon>
        <taxon>Ecdysozoa</taxon>
        <taxon>Nematoda</taxon>
        <taxon>Chromadorea</taxon>
        <taxon>Rhabditida</taxon>
        <taxon>Rhabditina</taxon>
        <taxon>Diplogasteromorpha</taxon>
        <taxon>Diplogasteroidea</taxon>
        <taxon>Neodiplogasteridae</taxon>
        <taxon>Pristionchus</taxon>
    </lineage>
</organism>
<protein>
    <submittedName>
        <fullName evidence="2">Uncharacterized protein</fullName>
    </submittedName>
</protein>
<proteinExistence type="predicted"/>
<accession>A0AAN5CSR2</accession>
<comment type="caution">
    <text evidence="2">The sequence shown here is derived from an EMBL/GenBank/DDBJ whole genome shotgun (WGS) entry which is preliminary data.</text>
</comment>
<name>A0AAN5CSR2_9BILA</name>
<sequence length="141" mass="14879">LTLLLLFSSSSAKVVPPRNLDEPRPTIEIVLGTIIWETSPPLSETDPHSTTNETPVGTSTVDNEATEPAVPSESSTEIPQFDESLTTIGTVATKVPSPTFETASSTTIVIIEETERSPAVNEASESAVPSASSIVTSLPRF</sequence>